<sequence>MEVPLARLTKPLTDTEIKAAKPQDADYPRHDGDDLQLLIKSSGRKVWQMRYYWPLTKKRVKLPYRPMLR</sequence>
<dbReference type="InterPro" id="IPR050808">
    <property type="entry name" value="Phage_Integrase"/>
</dbReference>
<organism evidence="4 5">
    <name type="scientific">Brenneria goodwinii</name>
    <dbReference type="NCBI Taxonomy" id="1109412"/>
    <lineage>
        <taxon>Bacteria</taxon>
        <taxon>Pseudomonadati</taxon>
        <taxon>Pseudomonadota</taxon>
        <taxon>Gammaproteobacteria</taxon>
        <taxon>Enterobacterales</taxon>
        <taxon>Pectobacteriaceae</taxon>
        <taxon>Brenneria</taxon>
    </lineage>
</organism>
<dbReference type="Proteomes" id="UP000044377">
    <property type="component" value="Unassembled WGS sequence"/>
</dbReference>
<gene>
    <name evidence="4" type="ORF">BN1221_00663</name>
</gene>
<dbReference type="PANTHER" id="PTHR30629:SF6">
    <property type="entry name" value="PROPHAGE INTEGRASE INTA-RELATED"/>
    <property type="match status" value="1"/>
</dbReference>
<accession>A0A0G4JRC5</accession>
<feature type="domain" description="Integrase DNA-binding" evidence="3">
    <location>
        <begin position="12"/>
        <end position="59"/>
    </location>
</feature>
<evidence type="ECO:0000259" key="3">
    <source>
        <dbReference type="Pfam" id="PF13356"/>
    </source>
</evidence>
<dbReference type="InterPro" id="IPR038488">
    <property type="entry name" value="Integrase_DNA-bd_sf"/>
</dbReference>
<keyword evidence="5" id="KW-1185">Reference proteome</keyword>
<proteinExistence type="inferred from homology"/>
<evidence type="ECO:0000256" key="2">
    <source>
        <dbReference type="ARBA" id="ARBA00022908"/>
    </source>
</evidence>
<reference evidence="5" key="1">
    <citation type="submission" date="2015-01" db="EMBL/GenBank/DDBJ databases">
        <authorList>
            <person name="Paterson Steve"/>
        </authorList>
    </citation>
    <scope>NUCLEOTIDE SEQUENCE [LARGE SCALE GENOMIC DNA]</scope>
    <source>
        <strain evidence="5">OBR1</strain>
    </source>
</reference>
<keyword evidence="2" id="KW-0229">DNA integration</keyword>
<evidence type="ECO:0000313" key="5">
    <source>
        <dbReference type="Proteomes" id="UP000044377"/>
    </source>
</evidence>
<dbReference type="InterPro" id="IPR025166">
    <property type="entry name" value="Integrase_DNA_bind_dom"/>
</dbReference>
<comment type="similarity">
    <text evidence="1">Belongs to the 'phage' integrase family.</text>
</comment>
<dbReference type="PANTHER" id="PTHR30629">
    <property type="entry name" value="PROPHAGE INTEGRASE"/>
    <property type="match status" value="1"/>
</dbReference>
<evidence type="ECO:0000313" key="4">
    <source>
        <dbReference type="EMBL" id="CPR14256.1"/>
    </source>
</evidence>
<name>A0A0G4JRC5_9GAMM</name>
<protein>
    <submittedName>
        <fullName evidence="4">Phage integrase</fullName>
    </submittedName>
</protein>
<dbReference type="Pfam" id="PF13356">
    <property type="entry name" value="Arm-DNA-bind_3"/>
    <property type="match status" value="1"/>
</dbReference>
<dbReference type="GO" id="GO:0015074">
    <property type="term" value="P:DNA integration"/>
    <property type="evidence" value="ECO:0007669"/>
    <property type="project" value="UniProtKB-KW"/>
</dbReference>
<dbReference type="EMBL" id="CGIG01000001">
    <property type="protein sequence ID" value="CPR14256.1"/>
    <property type="molecule type" value="Genomic_DNA"/>
</dbReference>
<dbReference type="AlphaFoldDB" id="A0A0G4JRC5"/>
<dbReference type="Gene3D" id="3.30.160.390">
    <property type="entry name" value="Integrase, DNA-binding domain"/>
    <property type="match status" value="1"/>
</dbReference>
<evidence type="ECO:0000256" key="1">
    <source>
        <dbReference type="ARBA" id="ARBA00008857"/>
    </source>
</evidence>